<organism evidence="1 2">
    <name type="scientific">Coemansia nantahalensis</name>
    <dbReference type="NCBI Taxonomy" id="2789366"/>
    <lineage>
        <taxon>Eukaryota</taxon>
        <taxon>Fungi</taxon>
        <taxon>Fungi incertae sedis</taxon>
        <taxon>Zoopagomycota</taxon>
        <taxon>Kickxellomycotina</taxon>
        <taxon>Kickxellomycetes</taxon>
        <taxon>Kickxellales</taxon>
        <taxon>Kickxellaceae</taxon>
        <taxon>Coemansia</taxon>
    </lineage>
</organism>
<gene>
    <name evidence="1" type="ORF">IWQ57_004310</name>
</gene>
<sequence>MEGLQDAPDVFSDRPRKDMCLVNVGYGAVGGATAAELERLFGRHAGFERVVMVHGKPFSLVRFRSGDDAAAAHAAVHARACAELRGKVLFLEYVTAQGFARLAGGLGSPSAGDAPVLDAAHGVHYVPDFLSADDEALIMQRIRDDERREAGPWAQVQKRFVKHYGYAFDYHLKHIGDASLTASPQLPPWILPFVDRIQARLPACALAPDQLTVQRYPPGAGISFHADSHTAFAGAIAVLSLGTPVQMDFRDPATRAQATLDLCPRSLLVIVGEARLGWEHAIRARRSDLVDGHVRERAERWSITLRTVGKTLSCDCPYPALCDADAKLVRDRRQAKEACANT</sequence>
<accession>A0ACC1JSW8</accession>
<protein>
    <submittedName>
        <fullName evidence="1">Uncharacterized protein</fullName>
    </submittedName>
</protein>
<evidence type="ECO:0000313" key="2">
    <source>
        <dbReference type="Proteomes" id="UP001140234"/>
    </source>
</evidence>
<reference evidence="1" key="1">
    <citation type="submission" date="2022-07" db="EMBL/GenBank/DDBJ databases">
        <title>Phylogenomic reconstructions and comparative analyses of Kickxellomycotina fungi.</title>
        <authorList>
            <person name="Reynolds N.K."/>
            <person name="Stajich J.E."/>
            <person name="Barry K."/>
            <person name="Grigoriev I.V."/>
            <person name="Crous P."/>
            <person name="Smith M.E."/>
        </authorList>
    </citation>
    <scope>NUCLEOTIDE SEQUENCE</scope>
    <source>
        <strain evidence="1">CBS 109366</strain>
    </source>
</reference>
<name>A0ACC1JSW8_9FUNG</name>
<dbReference type="EMBL" id="JANBUJ010001662">
    <property type="protein sequence ID" value="KAJ2766563.1"/>
    <property type="molecule type" value="Genomic_DNA"/>
</dbReference>
<comment type="caution">
    <text evidence="1">The sequence shown here is derived from an EMBL/GenBank/DDBJ whole genome shotgun (WGS) entry which is preliminary data.</text>
</comment>
<keyword evidence="2" id="KW-1185">Reference proteome</keyword>
<evidence type="ECO:0000313" key="1">
    <source>
        <dbReference type="EMBL" id="KAJ2766563.1"/>
    </source>
</evidence>
<dbReference type="Proteomes" id="UP001140234">
    <property type="component" value="Unassembled WGS sequence"/>
</dbReference>
<proteinExistence type="predicted"/>